<feature type="transmembrane region" description="Helical" evidence="1">
    <location>
        <begin position="12"/>
        <end position="34"/>
    </location>
</feature>
<keyword evidence="1" id="KW-1133">Transmembrane helix</keyword>
<feature type="transmembrane region" description="Helical" evidence="1">
    <location>
        <begin position="131"/>
        <end position="154"/>
    </location>
</feature>
<name>A0ABY5E7I5_9BACT</name>
<protein>
    <submittedName>
        <fullName evidence="2">DUF420 domain-containing protein</fullName>
    </submittedName>
</protein>
<feature type="transmembrane region" description="Helical" evidence="1">
    <location>
        <begin position="86"/>
        <end position="110"/>
    </location>
</feature>
<evidence type="ECO:0000313" key="2">
    <source>
        <dbReference type="EMBL" id="UTJ07701.1"/>
    </source>
</evidence>
<sequence length="156" mass="17679">MFSSSGFLGTKALLFMDVVTIFFVLLPFLLAYSIKLAINKKYKLHFISQTIILALSLVMVLVFEIGVRLTGGFIEYAKHSNLSYDFLLIFLIVHIVIAIFAVAGWLYLFISSYKLYKKSGFKEFSNSKHKKIGKAIFASMTLTSIMGVSIYIFLFI</sequence>
<keyword evidence="1" id="KW-0472">Membrane</keyword>
<dbReference type="RefSeq" id="WP_254577875.1">
    <property type="nucleotide sequence ID" value="NZ_CP100595.1"/>
</dbReference>
<accession>A0ABY5E7I5</accession>
<keyword evidence="1" id="KW-0812">Transmembrane</keyword>
<dbReference type="EMBL" id="CP100595">
    <property type="protein sequence ID" value="UTJ07701.1"/>
    <property type="molecule type" value="Genomic_DNA"/>
</dbReference>
<evidence type="ECO:0000313" key="3">
    <source>
        <dbReference type="Proteomes" id="UP001060012"/>
    </source>
</evidence>
<evidence type="ECO:0000256" key="1">
    <source>
        <dbReference type="SAM" id="Phobius"/>
    </source>
</evidence>
<dbReference type="Proteomes" id="UP001060012">
    <property type="component" value="Chromosome"/>
</dbReference>
<feature type="transmembrane region" description="Helical" evidence="1">
    <location>
        <begin position="46"/>
        <end position="66"/>
    </location>
</feature>
<proteinExistence type="predicted"/>
<dbReference type="InterPro" id="IPR007352">
    <property type="entry name" value="DUF420"/>
</dbReference>
<dbReference type="Pfam" id="PF04238">
    <property type="entry name" value="DUF420"/>
    <property type="match status" value="1"/>
</dbReference>
<gene>
    <name evidence="2" type="ORF">NJU99_06305</name>
</gene>
<keyword evidence="3" id="KW-1185">Reference proteome</keyword>
<organism evidence="2 3">
    <name type="scientific">Arcobacter roscoffensis</name>
    <dbReference type="NCBI Taxonomy" id="2961520"/>
    <lineage>
        <taxon>Bacteria</taxon>
        <taxon>Pseudomonadati</taxon>
        <taxon>Campylobacterota</taxon>
        <taxon>Epsilonproteobacteria</taxon>
        <taxon>Campylobacterales</taxon>
        <taxon>Arcobacteraceae</taxon>
        <taxon>Arcobacter</taxon>
    </lineage>
</organism>
<reference evidence="2" key="1">
    <citation type="submission" date="2022-07" db="EMBL/GenBank/DDBJ databases">
        <title>Arcobacter roscoffensis sp. nov., a marine bacterium isolated from coastal seawater collected from Roscoff, France.</title>
        <authorList>
            <person name="Pascual J."/>
            <person name="Lepeaux C."/>
            <person name="Methner A."/>
            <person name="Overmann J."/>
        </authorList>
    </citation>
    <scope>NUCLEOTIDE SEQUENCE</scope>
    <source>
        <strain evidence="2">ARW1-2F2</strain>
    </source>
</reference>